<dbReference type="AlphaFoldDB" id="A0A239GYX2"/>
<dbReference type="InterPro" id="IPR000914">
    <property type="entry name" value="SBP_5_dom"/>
</dbReference>
<dbReference type="InterPro" id="IPR006311">
    <property type="entry name" value="TAT_signal"/>
</dbReference>
<accession>A0A239GYX2</accession>
<dbReference type="RefSeq" id="WP_089208322.1">
    <property type="nucleotide sequence ID" value="NZ_FZOD01000015.1"/>
</dbReference>
<dbReference type="Gene3D" id="3.40.190.10">
    <property type="entry name" value="Periplasmic binding protein-like II"/>
    <property type="match status" value="1"/>
</dbReference>
<gene>
    <name evidence="4" type="ORF">SAMN05216276_101522</name>
</gene>
<dbReference type="Proteomes" id="UP000198282">
    <property type="component" value="Unassembled WGS sequence"/>
</dbReference>
<name>A0A239GYX2_9ACTN</name>
<dbReference type="PROSITE" id="PS51318">
    <property type="entry name" value="TAT"/>
    <property type="match status" value="1"/>
</dbReference>
<feature type="domain" description="Solute-binding protein family 5" evidence="3">
    <location>
        <begin position="102"/>
        <end position="452"/>
    </location>
</feature>
<keyword evidence="1 2" id="KW-0732">Signal</keyword>
<dbReference type="GO" id="GO:0042597">
    <property type="term" value="C:periplasmic space"/>
    <property type="evidence" value="ECO:0007669"/>
    <property type="project" value="UniProtKB-ARBA"/>
</dbReference>
<organism evidence="4 5">
    <name type="scientific">Streptosporangium subroseum</name>
    <dbReference type="NCBI Taxonomy" id="106412"/>
    <lineage>
        <taxon>Bacteria</taxon>
        <taxon>Bacillati</taxon>
        <taxon>Actinomycetota</taxon>
        <taxon>Actinomycetes</taxon>
        <taxon>Streptosporangiales</taxon>
        <taxon>Streptosporangiaceae</taxon>
        <taxon>Streptosporangium</taxon>
    </lineage>
</organism>
<protein>
    <submittedName>
        <fullName evidence="4">Peptide/nickel transport system substrate-binding protein</fullName>
    </submittedName>
</protein>
<dbReference type="PANTHER" id="PTHR30290:SF38">
    <property type="entry name" value="D,D-DIPEPTIDE-BINDING PERIPLASMIC PROTEIN DDPA-RELATED"/>
    <property type="match status" value="1"/>
</dbReference>
<evidence type="ECO:0000256" key="1">
    <source>
        <dbReference type="ARBA" id="ARBA00022729"/>
    </source>
</evidence>
<dbReference type="PIRSF" id="PIRSF002741">
    <property type="entry name" value="MppA"/>
    <property type="match status" value="1"/>
</dbReference>
<dbReference type="PANTHER" id="PTHR30290">
    <property type="entry name" value="PERIPLASMIC BINDING COMPONENT OF ABC TRANSPORTER"/>
    <property type="match status" value="1"/>
</dbReference>
<dbReference type="EMBL" id="FZOD01000015">
    <property type="protein sequence ID" value="SNS74409.1"/>
    <property type="molecule type" value="Genomic_DNA"/>
</dbReference>
<feature type="signal peptide" evidence="2">
    <location>
        <begin position="1"/>
        <end position="36"/>
    </location>
</feature>
<dbReference type="InterPro" id="IPR039424">
    <property type="entry name" value="SBP_5"/>
</dbReference>
<evidence type="ECO:0000259" key="3">
    <source>
        <dbReference type="Pfam" id="PF00496"/>
    </source>
</evidence>
<evidence type="ECO:0000313" key="5">
    <source>
        <dbReference type="Proteomes" id="UP000198282"/>
    </source>
</evidence>
<evidence type="ECO:0000256" key="2">
    <source>
        <dbReference type="SAM" id="SignalP"/>
    </source>
</evidence>
<dbReference type="SUPFAM" id="SSF53850">
    <property type="entry name" value="Periplasmic binding protein-like II"/>
    <property type="match status" value="1"/>
</dbReference>
<dbReference type="InterPro" id="IPR030678">
    <property type="entry name" value="Peptide/Ni-bd"/>
</dbReference>
<evidence type="ECO:0000313" key="4">
    <source>
        <dbReference type="EMBL" id="SNS74409.1"/>
    </source>
</evidence>
<dbReference type="Pfam" id="PF00496">
    <property type="entry name" value="SBP_bac_5"/>
    <property type="match status" value="1"/>
</dbReference>
<dbReference type="OrthoDB" id="5168028at2"/>
<keyword evidence="5" id="KW-1185">Reference proteome</keyword>
<sequence length="533" mass="57776">MTNNPGPGLPRRSFLRRAGLLGLAVAGAGSAGSLLAACAPSASSTAAGGSSGSAPKAGGILKAALTGEPDSLDPAVSSVYTGAQVYDGIFSKLIDIGPNGDLVARLATRWTSQDAKTWTFDLVDNAYFHNGEKFTGNDVKYTFERILDPKTASAYAPLYAPIDAVEVVSPTQVTFHLKASFGPFLTNLANNGEIVNQKAIESKDPARNPVGTGPFQFVEWVQGDHITLKKWDKYFRSGRPYLDEVDFRFLLVDQSRVDALSAGEINWADAVPLQQLPTLSKDPRFSYETSPVAGIPDFLAMNVAKAPFDKKEVRQAIAWAIDRKAIRQIAYFGSGEVGVQEIASGSPWFDGVDPYAAGPDLAKAKQLLADAGYPNGLTIRYLGLPQYPELLKTGEIVAEQLKQVGITMQIEQVDVSVWFDRYSKGDYEISSAYQERTIDPDNFYSLVVKTGGSINAMKYSNPKVDQLIDKAAESTDMETRKGLYSQIRAIVQDECPLIFVHYETLNYLMQKNVTGSTVGSTLELGLEDVAFTG</sequence>
<dbReference type="GO" id="GO:1904680">
    <property type="term" value="F:peptide transmembrane transporter activity"/>
    <property type="evidence" value="ECO:0007669"/>
    <property type="project" value="TreeGrafter"/>
</dbReference>
<feature type="chain" id="PRO_5039671088" evidence="2">
    <location>
        <begin position="37"/>
        <end position="533"/>
    </location>
</feature>
<reference evidence="4 5" key="1">
    <citation type="submission" date="2017-06" db="EMBL/GenBank/DDBJ databases">
        <authorList>
            <person name="Kim H.J."/>
            <person name="Triplett B.A."/>
        </authorList>
    </citation>
    <scope>NUCLEOTIDE SEQUENCE [LARGE SCALE GENOMIC DNA]</scope>
    <source>
        <strain evidence="4 5">CGMCC 4.2132</strain>
    </source>
</reference>
<proteinExistence type="predicted"/>
<dbReference type="GO" id="GO:0043190">
    <property type="term" value="C:ATP-binding cassette (ABC) transporter complex"/>
    <property type="evidence" value="ECO:0007669"/>
    <property type="project" value="InterPro"/>
</dbReference>
<dbReference type="Gene3D" id="3.90.76.10">
    <property type="entry name" value="Dipeptide-binding Protein, Domain 1"/>
    <property type="match status" value="1"/>
</dbReference>
<dbReference type="Gene3D" id="3.10.105.10">
    <property type="entry name" value="Dipeptide-binding Protein, Domain 3"/>
    <property type="match status" value="1"/>
</dbReference>
<dbReference type="GO" id="GO:0015833">
    <property type="term" value="P:peptide transport"/>
    <property type="evidence" value="ECO:0007669"/>
    <property type="project" value="TreeGrafter"/>
</dbReference>